<gene>
    <name evidence="3" type="ORF">GMPD_28980</name>
</gene>
<dbReference type="AlphaFoldDB" id="A0A6V8N0U5"/>
<evidence type="ECO:0000256" key="1">
    <source>
        <dbReference type="SAM" id="MobiDB-lite"/>
    </source>
</evidence>
<feature type="transmembrane region" description="Helical" evidence="2">
    <location>
        <begin position="20"/>
        <end position="43"/>
    </location>
</feature>
<keyword evidence="2" id="KW-0812">Transmembrane</keyword>
<evidence type="ECO:0000313" key="3">
    <source>
        <dbReference type="EMBL" id="GFO64979.1"/>
    </source>
</evidence>
<evidence type="ECO:0000313" key="4">
    <source>
        <dbReference type="Proteomes" id="UP000568888"/>
    </source>
</evidence>
<evidence type="ECO:0000256" key="2">
    <source>
        <dbReference type="SAM" id="Phobius"/>
    </source>
</evidence>
<feature type="region of interest" description="Disordered" evidence="1">
    <location>
        <begin position="68"/>
        <end position="87"/>
    </location>
</feature>
<sequence length="87" mass="10087">MHHQTFLDGGIMEIFGGFMMMMSIIGFFLVVIWFILPFVIFNIKGRVDRSAAMLEDMDQRLKNIERLLQERPLSPPEEPPRPLDPPA</sequence>
<comment type="caution">
    <text evidence="3">The sequence shown here is derived from an EMBL/GenBank/DDBJ whole genome shotgun (WGS) entry which is preliminary data.</text>
</comment>
<dbReference type="EMBL" id="BLXY01000006">
    <property type="protein sequence ID" value="GFO64979.1"/>
    <property type="molecule type" value="Genomic_DNA"/>
</dbReference>
<feature type="compositionally biased region" description="Pro residues" evidence="1">
    <location>
        <begin position="73"/>
        <end position="87"/>
    </location>
</feature>
<keyword evidence="2" id="KW-0472">Membrane</keyword>
<accession>A0A6V8N0U5</accession>
<dbReference type="Proteomes" id="UP000568888">
    <property type="component" value="Unassembled WGS sequence"/>
</dbReference>
<proteinExistence type="predicted"/>
<keyword evidence="2" id="KW-1133">Transmembrane helix</keyword>
<name>A0A6V8N0U5_9BACT</name>
<organism evidence="3 4">
    <name type="scientific">Geomonas paludis</name>
    <dbReference type="NCBI Taxonomy" id="2740185"/>
    <lineage>
        <taxon>Bacteria</taxon>
        <taxon>Pseudomonadati</taxon>
        <taxon>Thermodesulfobacteriota</taxon>
        <taxon>Desulfuromonadia</taxon>
        <taxon>Geobacterales</taxon>
        <taxon>Geobacteraceae</taxon>
        <taxon>Geomonas</taxon>
    </lineage>
</organism>
<reference evidence="4" key="1">
    <citation type="submission" date="2020-06" db="EMBL/GenBank/DDBJ databases">
        <title>Draft genomic sequecing of Geomonas sp. Red736.</title>
        <authorList>
            <person name="Itoh H."/>
            <person name="Xu Z.X."/>
            <person name="Ushijima N."/>
            <person name="Masuda Y."/>
            <person name="Shiratori Y."/>
            <person name="Senoo K."/>
        </authorList>
    </citation>
    <scope>NUCLEOTIDE SEQUENCE [LARGE SCALE GENOMIC DNA]</scope>
    <source>
        <strain evidence="4">Red736</strain>
    </source>
</reference>
<protein>
    <submittedName>
        <fullName evidence="3">Uncharacterized protein</fullName>
    </submittedName>
</protein>